<sequence length="80" mass="9003">MVGLLVYKTFVSVQKVIYPNKEAESPGLNCRHNPQVCTGGSFCFNGYCVCPEGYEERDGECIVPKIYGKSLKKDFKNNFN</sequence>
<evidence type="ECO:0000313" key="1">
    <source>
        <dbReference type="EMBL" id="CAK5119177.1"/>
    </source>
</evidence>
<comment type="caution">
    <text evidence="1">The sequence shown here is derived from an EMBL/GenBank/DDBJ whole genome shotgun (WGS) entry which is preliminary data.</text>
</comment>
<name>A0ACB1B278_MELEN</name>
<protein>
    <submittedName>
        <fullName evidence="1">Uncharacterized protein</fullName>
    </submittedName>
</protein>
<proteinExistence type="predicted"/>
<gene>
    <name evidence="1" type="ORF">MENTE1834_LOCUS46446</name>
</gene>
<accession>A0ACB1B278</accession>
<evidence type="ECO:0000313" key="2">
    <source>
        <dbReference type="Proteomes" id="UP001497535"/>
    </source>
</evidence>
<organism evidence="1 2">
    <name type="scientific">Meloidogyne enterolobii</name>
    <name type="common">Root-knot nematode worm</name>
    <name type="synonym">Meloidogyne mayaguensis</name>
    <dbReference type="NCBI Taxonomy" id="390850"/>
    <lineage>
        <taxon>Eukaryota</taxon>
        <taxon>Metazoa</taxon>
        <taxon>Ecdysozoa</taxon>
        <taxon>Nematoda</taxon>
        <taxon>Chromadorea</taxon>
        <taxon>Rhabditida</taxon>
        <taxon>Tylenchina</taxon>
        <taxon>Tylenchomorpha</taxon>
        <taxon>Tylenchoidea</taxon>
        <taxon>Meloidogynidae</taxon>
        <taxon>Meloidogyninae</taxon>
        <taxon>Meloidogyne</taxon>
    </lineage>
</organism>
<dbReference type="Proteomes" id="UP001497535">
    <property type="component" value="Unassembled WGS sequence"/>
</dbReference>
<keyword evidence="2" id="KW-1185">Reference proteome</keyword>
<reference evidence="1" key="1">
    <citation type="submission" date="2023-11" db="EMBL/GenBank/DDBJ databases">
        <authorList>
            <person name="Poullet M."/>
        </authorList>
    </citation>
    <scope>NUCLEOTIDE SEQUENCE</scope>
    <source>
        <strain evidence="1">E1834</strain>
    </source>
</reference>
<dbReference type="EMBL" id="CAVMJV010000168">
    <property type="protein sequence ID" value="CAK5119177.1"/>
    <property type="molecule type" value="Genomic_DNA"/>
</dbReference>